<protein>
    <recommendedName>
        <fullName evidence="3">YolD-like protein</fullName>
    </recommendedName>
</protein>
<name>A0ABR7EYX9_9FIRM</name>
<dbReference type="EMBL" id="JACOOZ010000001">
    <property type="protein sequence ID" value="MBC5666546.1"/>
    <property type="molecule type" value="Genomic_DNA"/>
</dbReference>
<organism evidence="1 2">
    <name type="scientific">Eubacterium segne</name>
    <dbReference type="NCBI Taxonomy" id="2763045"/>
    <lineage>
        <taxon>Bacteria</taxon>
        <taxon>Bacillati</taxon>
        <taxon>Bacillota</taxon>
        <taxon>Clostridia</taxon>
        <taxon>Eubacteriales</taxon>
        <taxon>Eubacteriaceae</taxon>
        <taxon>Eubacterium</taxon>
    </lineage>
</organism>
<accession>A0ABR7EYX9</accession>
<dbReference type="RefSeq" id="WP_021951981.1">
    <property type="nucleotide sequence ID" value="NZ_JACOOZ010000001.1"/>
</dbReference>
<evidence type="ECO:0000313" key="1">
    <source>
        <dbReference type="EMBL" id="MBC5666546.1"/>
    </source>
</evidence>
<keyword evidence="2" id="KW-1185">Reference proteome</keyword>
<evidence type="ECO:0000313" key="2">
    <source>
        <dbReference type="Proteomes" id="UP000597877"/>
    </source>
</evidence>
<sequence length="147" mass="17142">MINDSKDDNYNDIINLPHHVSKTHPRMSLHDRAAQFSPFAALTGHEEEINESARLTEKKLELDEDEKIRINEKLQFIKNNIDKDITVTFTYFVPDVKKAGGEYRKITGKVKKINIYEHKIIMSEGMIINIEDIIDVDIMKKFIKLEI</sequence>
<evidence type="ECO:0008006" key="3">
    <source>
        <dbReference type="Google" id="ProtNLM"/>
    </source>
</evidence>
<reference evidence="1 2" key="1">
    <citation type="submission" date="2020-08" db="EMBL/GenBank/DDBJ databases">
        <title>Genome public.</title>
        <authorList>
            <person name="Liu C."/>
            <person name="Sun Q."/>
        </authorList>
    </citation>
    <scope>NUCLEOTIDE SEQUENCE [LARGE SCALE GENOMIC DNA]</scope>
    <source>
        <strain evidence="1 2">BX4</strain>
    </source>
</reference>
<dbReference type="Proteomes" id="UP000597877">
    <property type="component" value="Unassembled WGS sequence"/>
</dbReference>
<proteinExistence type="predicted"/>
<gene>
    <name evidence="1" type="ORF">H8S00_00825</name>
</gene>
<comment type="caution">
    <text evidence="1">The sequence shown here is derived from an EMBL/GenBank/DDBJ whole genome shotgun (WGS) entry which is preliminary data.</text>
</comment>